<feature type="region of interest" description="Disordered" evidence="1">
    <location>
        <begin position="64"/>
        <end position="84"/>
    </location>
</feature>
<dbReference type="Proteomes" id="UP000652761">
    <property type="component" value="Unassembled WGS sequence"/>
</dbReference>
<dbReference type="EMBL" id="NMUH01004997">
    <property type="protein sequence ID" value="MQM11498.1"/>
    <property type="molecule type" value="Genomic_DNA"/>
</dbReference>
<accession>A0A843WY90</accession>
<evidence type="ECO:0000313" key="3">
    <source>
        <dbReference type="Proteomes" id="UP000652761"/>
    </source>
</evidence>
<reference evidence="2" key="1">
    <citation type="submission" date="2017-07" db="EMBL/GenBank/DDBJ databases">
        <title>Taro Niue Genome Assembly and Annotation.</title>
        <authorList>
            <person name="Atibalentja N."/>
            <person name="Keating K."/>
            <person name="Fields C.J."/>
        </authorList>
    </citation>
    <scope>NUCLEOTIDE SEQUENCE</scope>
    <source>
        <strain evidence="2">Niue_2</strain>
        <tissue evidence="2">Leaf</tissue>
    </source>
</reference>
<organism evidence="2 3">
    <name type="scientific">Colocasia esculenta</name>
    <name type="common">Wild taro</name>
    <name type="synonym">Arum esculentum</name>
    <dbReference type="NCBI Taxonomy" id="4460"/>
    <lineage>
        <taxon>Eukaryota</taxon>
        <taxon>Viridiplantae</taxon>
        <taxon>Streptophyta</taxon>
        <taxon>Embryophyta</taxon>
        <taxon>Tracheophyta</taxon>
        <taxon>Spermatophyta</taxon>
        <taxon>Magnoliopsida</taxon>
        <taxon>Liliopsida</taxon>
        <taxon>Araceae</taxon>
        <taxon>Aroideae</taxon>
        <taxon>Colocasieae</taxon>
        <taxon>Colocasia</taxon>
    </lineage>
</organism>
<dbReference type="NCBIfam" id="TIGR01615">
    <property type="entry name" value="A_thal_3542"/>
    <property type="match status" value="1"/>
</dbReference>
<dbReference type="InterPro" id="IPR006502">
    <property type="entry name" value="PDDEXK-like"/>
</dbReference>
<sequence>MAEGRARAKRATDLLDDKVKARLRGDDRRLAGYVSSGSEHEGGELSGFVDGFFFSDSEESAAKGCEGEDADAGSGGEGERSLQPPTPVVAMVCDLLKASASDGFRRGLFADVTEAAERFAGLRSNRPSFRRAVVSSLRETGYNAGICKARWESRGGVTAGSYEYIDVVRESPATPPSPQTQQRQQQLEQRYVVDVEFAAEFEIARPTAEYARVAAELPRVYVGKPEELRRLLRLLADAAKRSLRAREMHVPPWRKGRYMQAKWLGPYHRTLNPVPSGAAVTAAPRSPSFSPGRDMKCRFLGFDTAAAQRVISPASRLR</sequence>
<dbReference type="PANTHER" id="PTHR31579">
    <property type="entry name" value="OS03G0796600 PROTEIN"/>
    <property type="match status" value="1"/>
</dbReference>
<evidence type="ECO:0000313" key="2">
    <source>
        <dbReference type="EMBL" id="MQM11498.1"/>
    </source>
</evidence>
<dbReference type="AlphaFoldDB" id="A0A843WY90"/>
<comment type="caution">
    <text evidence="2">The sequence shown here is derived from an EMBL/GenBank/DDBJ whole genome shotgun (WGS) entry which is preliminary data.</text>
</comment>
<name>A0A843WY90_COLES</name>
<dbReference type="Pfam" id="PF04720">
    <property type="entry name" value="PDDEXK_6"/>
    <property type="match status" value="1"/>
</dbReference>
<evidence type="ECO:0000256" key="1">
    <source>
        <dbReference type="SAM" id="MobiDB-lite"/>
    </source>
</evidence>
<dbReference type="OrthoDB" id="548115at2759"/>
<dbReference type="PANTHER" id="PTHR31579:SF84">
    <property type="entry name" value="F21O3.6 PROTEIN"/>
    <property type="match status" value="1"/>
</dbReference>
<proteinExistence type="predicted"/>
<gene>
    <name evidence="2" type="ORF">Taro_044403</name>
</gene>
<keyword evidence="3" id="KW-1185">Reference proteome</keyword>
<protein>
    <submittedName>
        <fullName evidence="2">Uncharacterized protein</fullName>
    </submittedName>
</protein>